<feature type="domain" description="Reverse transcriptase RNase H-like" evidence="7">
    <location>
        <begin position="32"/>
        <end position="129"/>
    </location>
</feature>
<protein>
    <recommendedName>
        <fullName evidence="11">Polyprotein</fullName>
    </recommendedName>
</protein>
<organism evidence="9 10">
    <name type="scientific">Paspalum notatum var. saurae</name>
    <dbReference type="NCBI Taxonomy" id="547442"/>
    <lineage>
        <taxon>Eukaryota</taxon>
        <taxon>Viridiplantae</taxon>
        <taxon>Streptophyta</taxon>
        <taxon>Embryophyta</taxon>
        <taxon>Tracheophyta</taxon>
        <taxon>Spermatophyta</taxon>
        <taxon>Magnoliopsida</taxon>
        <taxon>Liliopsida</taxon>
        <taxon>Poales</taxon>
        <taxon>Poaceae</taxon>
        <taxon>PACMAD clade</taxon>
        <taxon>Panicoideae</taxon>
        <taxon>Andropogonodae</taxon>
        <taxon>Paspaleae</taxon>
        <taxon>Paspalinae</taxon>
        <taxon>Paspalum</taxon>
    </lineage>
</organism>
<keyword evidence="3" id="KW-0540">Nuclease</keyword>
<dbReference type="EMBL" id="CP144747">
    <property type="protein sequence ID" value="WVZ63084.1"/>
    <property type="molecule type" value="Genomic_DNA"/>
</dbReference>
<keyword evidence="5" id="KW-0378">Hydrolase</keyword>
<reference evidence="9 10" key="1">
    <citation type="submission" date="2024-02" db="EMBL/GenBank/DDBJ databases">
        <title>High-quality chromosome-scale genome assembly of Pensacola bahiagrass (Paspalum notatum Flugge var. saurae).</title>
        <authorList>
            <person name="Vega J.M."/>
            <person name="Podio M."/>
            <person name="Orjuela J."/>
            <person name="Siena L.A."/>
            <person name="Pessino S.C."/>
            <person name="Combes M.C."/>
            <person name="Mariac C."/>
            <person name="Albertini E."/>
            <person name="Pupilli F."/>
            <person name="Ortiz J.P.A."/>
            <person name="Leblanc O."/>
        </authorList>
    </citation>
    <scope>NUCLEOTIDE SEQUENCE [LARGE SCALE GENOMIC DNA]</scope>
    <source>
        <strain evidence="9">R1</strain>
        <tissue evidence="9">Leaf</tissue>
    </source>
</reference>
<evidence type="ECO:0000256" key="5">
    <source>
        <dbReference type="ARBA" id="ARBA00022801"/>
    </source>
</evidence>
<dbReference type="PANTHER" id="PTHR34072">
    <property type="entry name" value="ENZYMATIC POLYPROTEIN-RELATED"/>
    <property type="match status" value="1"/>
</dbReference>
<sequence>MDVPFEFTEECEVVFIKIKELLIDAPIIQPPDWNLSFEIICDASDYAIGADGKVHAIYYASKTFNEAQVNYATTEKELLSVVFAFEKFRSYIVNSKVIVYTDHATIKYLLTKKYAKPRLIRWIKMLQEFDVEIRDKKGVENVVTDHLSRMNHAKGEPPIEDALRDDTLYAVLDKDSWMIDVIRATNKEPLTHLNYSSKRKMLVQAKKFYWNAPYLYRCVPAEEREEILRKCHAGKYGGHHGYFRTQAMIWGSGFYLLGMHEDARKFVTSCPECQRTANGMDFMGPFENSHGYEYILMTVDSVSKK</sequence>
<evidence type="ECO:0000256" key="2">
    <source>
        <dbReference type="ARBA" id="ARBA00022695"/>
    </source>
</evidence>
<accession>A0AAQ3T0U3</accession>
<dbReference type="PANTHER" id="PTHR34072:SF57">
    <property type="entry name" value="RNA-DIRECTED DNA POLYMERASE"/>
    <property type="match status" value="1"/>
</dbReference>
<dbReference type="AlphaFoldDB" id="A0AAQ3T0U3"/>
<dbReference type="Pfam" id="PF17917">
    <property type="entry name" value="RT_RNaseH"/>
    <property type="match status" value="1"/>
</dbReference>
<dbReference type="GO" id="GO:0004519">
    <property type="term" value="F:endonuclease activity"/>
    <property type="evidence" value="ECO:0007669"/>
    <property type="project" value="UniProtKB-KW"/>
</dbReference>
<evidence type="ECO:0000313" key="10">
    <source>
        <dbReference type="Proteomes" id="UP001341281"/>
    </source>
</evidence>
<evidence type="ECO:0000259" key="7">
    <source>
        <dbReference type="Pfam" id="PF17917"/>
    </source>
</evidence>
<evidence type="ECO:0000313" key="9">
    <source>
        <dbReference type="EMBL" id="WVZ63084.1"/>
    </source>
</evidence>
<evidence type="ECO:0000256" key="3">
    <source>
        <dbReference type="ARBA" id="ARBA00022722"/>
    </source>
</evidence>
<dbReference type="SUPFAM" id="SSF56672">
    <property type="entry name" value="DNA/RNA polymerases"/>
    <property type="match status" value="1"/>
</dbReference>
<dbReference type="InterPro" id="IPR041588">
    <property type="entry name" value="Integrase_H2C2"/>
</dbReference>
<keyword evidence="1" id="KW-0808">Transferase</keyword>
<dbReference type="GO" id="GO:0016787">
    <property type="term" value="F:hydrolase activity"/>
    <property type="evidence" value="ECO:0007669"/>
    <property type="project" value="UniProtKB-KW"/>
</dbReference>
<name>A0AAQ3T0U3_PASNO</name>
<dbReference type="InterPro" id="IPR043502">
    <property type="entry name" value="DNA/RNA_pol_sf"/>
</dbReference>
<dbReference type="InterPro" id="IPR041373">
    <property type="entry name" value="RT_RNaseH"/>
</dbReference>
<proteinExistence type="predicted"/>
<keyword evidence="2" id="KW-0548">Nucleotidyltransferase</keyword>
<dbReference type="GO" id="GO:0003964">
    <property type="term" value="F:RNA-directed DNA polymerase activity"/>
    <property type="evidence" value="ECO:0007669"/>
    <property type="project" value="UniProtKB-KW"/>
</dbReference>
<feature type="domain" description="Integrase zinc-binding" evidence="8">
    <location>
        <begin position="219"/>
        <end position="276"/>
    </location>
</feature>
<gene>
    <name evidence="9" type="ORF">U9M48_012749</name>
</gene>
<keyword evidence="10" id="KW-1185">Reference proteome</keyword>
<evidence type="ECO:0000259" key="8">
    <source>
        <dbReference type="Pfam" id="PF17921"/>
    </source>
</evidence>
<evidence type="ECO:0000256" key="1">
    <source>
        <dbReference type="ARBA" id="ARBA00022679"/>
    </source>
</evidence>
<dbReference type="Pfam" id="PF17921">
    <property type="entry name" value="Integrase_H2C2"/>
    <property type="match status" value="1"/>
</dbReference>
<dbReference type="CDD" id="cd09274">
    <property type="entry name" value="RNase_HI_RT_Ty3"/>
    <property type="match status" value="1"/>
</dbReference>
<evidence type="ECO:0000256" key="4">
    <source>
        <dbReference type="ARBA" id="ARBA00022759"/>
    </source>
</evidence>
<keyword evidence="4" id="KW-0255">Endonuclease</keyword>
<evidence type="ECO:0008006" key="11">
    <source>
        <dbReference type="Google" id="ProtNLM"/>
    </source>
</evidence>
<dbReference type="Proteomes" id="UP001341281">
    <property type="component" value="Chromosome 03"/>
</dbReference>
<dbReference type="Gene3D" id="1.10.340.70">
    <property type="match status" value="1"/>
</dbReference>
<keyword evidence="6" id="KW-0695">RNA-directed DNA polymerase</keyword>
<evidence type="ECO:0000256" key="6">
    <source>
        <dbReference type="ARBA" id="ARBA00022918"/>
    </source>
</evidence>